<evidence type="ECO:0008006" key="3">
    <source>
        <dbReference type="Google" id="ProtNLM"/>
    </source>
</evidence>
<dbReference type="Gene3D" id="3.40.50.720">
    <property type="entry name" value="NAD(P)-binding Rossmann-like Domain"/>
    <property type="match status" value="1"/>
</dbReference>
<sequence length="376" mass="39203">MSEERAVLTRTTPSVRGGPTLVVIGTGGLARGLCYALATTTRIPLDVVVVGRRQERAAEVCYVAATRAALAGAPVAFHPKTADLSSDDALADLLSRLAPDGLVLAASSQSPWERTTAPSAWTSLVKHAGFGLTLPFQAELALRAGRALAAVRPAAWFVNACFPDAVNPVLAATGVPVLCGVGNVGLLAASLQAALDLPDQRRLHVLAHHAHLHAPHGPDEPDGADEPDEAMAWLDGEPVAGTGKLLAAQRAADRAELNHVTGLSAATLVLGLLSGAQTDTSLPGPLGLPGGYPVRLTGARLELRLPAGLALEDAVAFNQRCAIRDGVVVDGERVRFTGPAHAELDLPADFHVAELHQITGQLHQLRAQLRDRPPFL</sequence>
<organism evidence="1 2">
    <name type="scientific">Nonomuraea africana</name>
    <dbReference type="NCBI Taxonomy" id="46171"/>
    <lineage>
        <taxon>Bacteria</taxon>
        <taxon>Bacillati</taxon>
        <taxon>Actinomycetota</taxon>
        <taxon>Actinomycetes</taxon>
        <taxon>Streptosporangiales</taxon>
        <taxon>Streptosporangiaceae</taxon>
        <taxon>Nonomuraea</taxon>
    </lineage>
</organism>
<gene>
    <name evidence="1" type="ORF">H4W81_004737</name>
</gene>
<dbReference type="EMBL" id="JADBEF010000001">
    <property type="protein sequence ID" value="MBE1561958.1"/>
    <property type="molecule type" value="Genomic_DNA"/>
</dbReference>
<name>A0ABR9KK00_9ACTN</name>
<dbReference type="SUPFAM" id="SSF51735">
    <property type="entry name" value="NAD(P)-binding Rossmann-fold domains"/>
    <property type="match status" value="1"/>
</dbReference>
<protein>
    <recommendedName>
        <fullName evidence="3">Potassium transporter TrkA</fullName>
    </recommendedName>
</protein>
<reference evidence="1 2" key="1">
    <citation type="submission" date="2020-10" db="EMBL/GenBank/DDBJ databases">
        <title>Sequencing the genomes of 1000 actinobacteria strains.</title>
        <authorList>
            <person name="Klenk H.-P."/>
        </authorList>
    </citation>
    <scope>NUCLEOTIDE SEQUENCE [LARGE SCALE GENOMIC DNA]</scope>
    <source>
        <strain evidence="1 2">DSM 43748</strain>
    </source>
</reference>
<accession>A0ABR9KK00</accession>
<evidence type="ECO:0000313" key="2">
    <source>
        <dbReference type="Proteomes" id="UP000661607"/>
    </source>
</evidence>
<comment type="caution">
    <text evidence="1">The sequence shown here is derived from an EMBL/GenBank/DDBJ whole genome shotgun (WGS) entry which is preliminary data.</text>
</comment>
<dbReference type="Proteomes" id="UP000661607">
    <property type="component" value="Unassembled WGS sequence"/>
</dbReference>
<dbReference type="InterPro" id="IPR036291">
    <property type="entry name" value="NAD(P)-bd_dom_sf"/>
</dbReference>
<dbReference type="RefSeq" id="WP_192776790.1">
    <property type="nucleotide sequence ID" value="NZ_BAAASY010000030.1"/>
</dbReference>
<evidence type="ECO:0000313" key="1">
    <source>
        <dbReference type="EMBL" id="MBE1561958.1"/>
    </source>
</evidence>
<proteinExistence type="predicted"/>
<keyword evidence="2" id="KW-1185">Reference proteome</keyword>